<feature type="region of interest" description="Disordered" evidence="1">
    <location>
        <begin position="190"/>
        <end position="215"/>
    </location>
</feature>
<evidence type="ECO:0000313" key="3">
    <source>
        <dbReference type="Proteomes" id="UP001302126"/>
    </source>
</evidence>
<protein>
    <submittedName>
        <fullName evidence="2">Uncharacterized protein</fullName>
    </submittedName>
</protein>
<reference evidence="2" key="1">
    <citation type="journal article" date="2023" name="Mol. Phylogenet. Evol.">
        <title>Genome-scale phylogeny and comparative genomics of the fungal order Sordariales.</title>
        <authorList>
            <person name="Hensen N."/>
            <person name="Bonometti L."/>
            <person name="Westerberg I."/>
            <person name="Brannstrom I.O."/>
            <person name="Guillou S."/>
            <person name="Cros-Aarteil S."/>
            <person name="Calhoun S."/>
            <person name="Haridas S."/>
            <person name="Kuo A."/>
            <person name="Mondo S."/>
            <person name="Pangilinan J."/>
            <person name="Riley R."/>
            <person name="LaButti K."/>
            <person name="Andreopoulos B."/>
            <person name="Lipzen A."/>
            <person name="Chen C."/>
            <person name="Yan M."/>
            <person name="Daum C."/>
            <person name="Ng V."/>
            <person name="Clum A."/>
            <person name="Steindorff A."/>
            <person name="Ohm R.A."/>
            <person name="Martin F."/>
            <person name="Silar P."/>
            <person name="Natvig D.O."/>
            <person name="Lalanne C."/>
            <person name="Gautier V."/>
            <person name="Ament-Velasquez S.L."/>
            <person name="Kruys A."/>
            <person name="Hutchinson M.I."/>
            <person name="Powell A.J."/>
            <person name="Barry K."/>
            <person name="Miller A.N."/>
            <person name="Grigoriev I.V."/>
            <person name="Debuchy R."/>
            <person name="Gladieux P."/>
            <person name="Hiltunen Thoren M."/>
            <person name="Johannesson H."/>
        </authorList>
    </citation>
    <scope>NUCLEOTIDE SEQUENCE</scope>
    <source>
        <strain evidence="2">PSN309</strain>
    </source>
</reference>
<feature type="compositionally biased region" description="Low complexity" evidence="1">
    <location>
        <begin position="129"/>
        <end position="141"/>
    </location>
</feature>
<evidence type="ECO:0000313" key="2">
    <source>
        <dbReference type="EMBL" id="KAK4190955.1"/>
    </source>
</evidence>
<feature type="region of interest" description="Disordered" evidence="1">
    <location>
        <begin position="113"/>
        <end position="141"/>
    </location>
</feature>
<organism evidence="2 3">
    <name type="scientific">Podospora australis</name>
    <dbReference type="NCBI Taxonomy" id="1536484"/>
    <lineage>
        <taxon>Eukaryota</taxon>
        <taxon>Fungi</taxon>
        <taxon>Dikarya</taxon>
        <taxon>Ascomycota</taxon>
        <taxon>Pezizomycotina</taxon>
        <taxon>Sordariomycetes</taxon>
        <taxon>Sordariomycetidae</taxon>
        <taxon>Sordariales</taxon>
        <taxon>Podosporaceae</taxon>
        <taxon>Podospora</taxon>
    </lineage>
</organism>
<sequence>MTARQAATQKLLGNGFHPARCISQNIIKIIPSPPDVRHSGCKMEKGLVRTARLNLYPTCSSTVRVTGGHGPYGFEVFSMLALDGISPRGDRLSSWLKPIVWSSRPFFAVQPESNRASKQIHHHLPQAQASTGGTLKLTGGTSGSKGTASFASLIIKLLSAAAIGSNKRPSKVVSGRTTTARHQDLIPTCSAEERPPCSKIMQGNGQPERPGSQIQ</sequence>
<accession>A0AAN6X136</accession>
<evidence type="ECO:0000256" key="1">
    <source>
        <dbReference type="SAM" id="MobiDB-lite"/>
    </source>
</evidence>
<dbReference type="AlphaFoldDB" id="A0AAN6X136"/>
<comment type="caution">
    <text evidence="2">The sequence shown here is derived from an EMBL/GenBank/DDBJ whole genome shotgun (WGS) entry which is preliminary data.</text>
</comment>
<dbReference type="EMBL" id="MU864362">
    <property type="protein sequence ID" value="KAK4190955.1"/>
    <property type="molecule type" value="Genomic_DNA"/>
</dbReference>
<reference evidence="2" key="2">
    <citation type="submission" date="2023-05" db="EMBL/GenBank/DDBJ databases">
        <authorList>
            <consortium name="Lawrence Berkeley National Laboratory"/>
            <person name="Steindorff A."/>
            <person name="Hensen N."/>
            <person name="Bonometti L."/>
            <person name="Westerberg I."/>
            <person name="Brannstrom I.O."/>
            <person name="Guillou S."/>
            <person name="Cros-Aarteil S."/>
            <person name="Calhoun S."/>
            <person name="Haridas S."/>
            <person name="Kuo A."/>
            <person name="Mondo S."/>
            <person name="Pangilinan J."/>
            <person name="Riley R."/>
            <person name="Labutti K."/>
            <person name="Andreopoulos B."/>
            <person name="Lipzen A."/>
            <person name="Chen C."/>
            <person name="Yanf M."/>
            <person name="Daum C."/>
            <person name="Ng V."/>
            <person name="Clum A."/>
            <person name="Ohm R."/>
            <person name="Martin F."/>
            <person name="Silar P."/>
            <person name="Natvig D."/>
            <person name="Lalanne C."/>
            <person name="Gautier V."/>
            <person name="Ament-Velasquez S.L."/>
            <person name="Kruys A."/>
            <person name="Hutchinson M.I."/>
            <person name="Powell A.J."/>
            <person name="Barry K."/>
            <person name="Miller A.N."/>
            <person name="Grigoriev I.V."/>
            <person name="Debuchy R."/>
            <person name="Gladieux P."/>
            <person name="Thoren M.H."/>
            <person name="Johannesson H."/>
        </authorList>
    </citation>
    <scope>NUCLEOTIDE SEQUENCE</scope>
    <source>
        <strain evidence="2">PSN309</strain>
    </source>
</reference>
<proteinExistence type="predicted"/>
<name>A0AAN6X136_9PEZI</name>
<gene>
    <name evidence="2" type="ORF">QBC35DRAFT_471325</name>
</gene>
<keyword evidence="3" id="KW-1185">Reference proteome</keyword>
<dbReference type="Proteomes" id="UP001302126">
    <property type="component" value="Unassembled WGS sequence"/>
</dbReference>